<reference evidence="7" key="1">
    <citation type="submission" date="2021-02" db="EMBL/GenBank/DDBJ databases">
        <authorList>
            <person name="Dougan E. K."/>
            <person name="Rhodes N."/>
            <person name="Thang M."/>
            <person name="Chan C."/>
        </authorList>
    </citation>
    <scope>NUCLEOTIDE SEQUENCE</scope>
</reference>
<dbReference type="AlphaFoldDB" id="A0A813HH41"/>
<proteinExistence type="predicted"/>
<evidence type="ECO:0000256" key="3">
    <source>
        <dbReference type="ARBA" id="ARBA00023110"/>
    </source>
</evidence>
<evidence type="ECO:0000313" key="8">
    <source>
        <dbReference type="EMBL" id="CAE8685167.1"/>
    </source>
</evidence>
<comment type="catalytic activity">
    <reaction evidence="1 5">
        <text>[protein]-peptidylproline (omega=180) = [protein]-peptidylproline (omega=0)</text>
        <dbReference type="Rhea" id="RHEA:16237"/>
        <dbReference type="Rhea" id="RHEA-COMP:10747"/>
        <dbReference type="Rhea" id="RHEA-COMP:10748"/>
        <dbReference type="ChEBI" id="CHEBI:83833"/>
        <dbReference type="ChEBI" id="CHEBI:83834"/>
        <dbReference type="EC" id="5.2.1.8"/>
    </reaction>
</comment>
<evidence type="ECO:0000256" key="4">
    <source>
        <dbReference type="ARBA" id="ARBA00023235"/>
    </source>
</evidence>
<dbReference type="EC" id="5.2.1.8" evidence="2 5"/>
<dbReference type="OMA" id="RIDGCAQ"/>
<keyword evidence="3 5" id="KW-0697">Rotamase</keyword>
<dbReference type="GO" id="GO:0003755">
    <property type="term" value="F:peptidyl-prolyl cis-trans isomerase activity"/>
    <property type="evidence" value="ECO:0007669"/>
    <property type="project" value="UniProtKB-KW"/>
</dbReference>
<dbReference type="FunFam" id="3.10.50.40:FF:000006">
    <property type="entry name" value="Peptidyl-prolyl cis-trans isomerase"/>
    <property type="match status" value="1"/>
</dbReference>
<dbReference type="PANTHER" id="PTHR43811:SF19">
    <property type="entry name" value="39 KDA FK506-BINDING NUCLEAR PROTEIN"/>
    <property type="match status" value="1"/>
</dbReference>
<dbReference type="InterPro" id="IPR001179">
    <property type="entry name" value="PPIase_FKBP_dom"/>
</dbReference>
<dbReference type="PANTHER" id="PTHR43811">
    <property type="entry name" value="FKBP-TYPE PEPTIDYL-PROLYL CIS-TRANS ISOMERASE FKPA"/>
    <property type="match status" value="1"/>
</dbReference>
<dbReference type="Pfam" id="PF00254">
    <property type="entry name" value="FKBP_C"/>
    <property type="match status" value="1"/>
</dbReference>
<feature type="domain" description="PPIase FKBP-type" evidence="6">
    <location>
        <begin position="97"/>
        <end position="184"/>
    </location>
</feature>
<dbReference type="Gene3D" id="3.10.50.40">
    <property type="match status" value="1"/>
</dbReference>
<gene>
    <name evidence="7" type="ORF">PGLA1383_LOCUS53061</name>
    <name evidence="8" type="ORF">PGLA2088_LOCUS24331</name>
</gene>
<name>A0A813HH41_POLGL</name>
<keyword evidence="4 5" id="KW-0413">Isomerase</keyword>
<dbReference type="SUPFAM" id="SSF54534">
    <property type="entry name" value="FKBP-like"/>
    <property type="match status" value="1"/>
</dbReference>
<evidence type="ECO:0000313" key="7">
    <source>
        <dbReference type="EMBL" id="CAE8637732.1"/>
    </source>
</evidence>
<evidence type="ECO:0000256" key="2">
    <source>
        <dbReference type="ARBA" id="ARBA00013194"/>
    </source>
</evidence>
<organism evidence="7 9">
    <name type="scientific">Polarella glacialis</name>
    <name type="common">Dinoflagellate</name>
    <dbReference type="NCBI Taxonomy" id="89957"/>
    <lineage>
        <taxon>Eukaryota</taxon>
        <taxon>Sar</taxon>
        <taxon>Alveolata</taxon>
        <taxon>Dinophyceae</taxon>
        <taxon>Suessiales</taxon>
        <taxon>Suessiaceae</taxon>
        <taxon>Polarella</taxon>
    </lineage>
</organism>
<accession>A0A813HH41</accession>
<sequence>MWRRSANSLSASLRAAFAPRIDGCAQRSLATGLSRTQWPRRSLAALPPAAAAVAAALLRPTCRAAAASAEEVPWTTTPSGLQYRELVVGEGELPVKGQTVHVHYTGSLENGKVFDSSIPRGAPLEFPVGSGKVIAGWDEGILTMRVGGKRQLKIPPKLGYGRQGVGPIPANATLLFECELVSLGAKPFLSRIFG</sequence>
<keyword evidence="9" id="KW-1185">Reference proteome</keyword>
<dbReference type="EMBL" id="CAJNNV010031758">
    <property type="protein sequence ID" value="CAE8637732.1"/>
    <property type="molecule type" value="Genomic_DNA"/>
</dbReference>
<evidence type="ECO:0000313" key="9">
    <source>
        <dbReference type="Proteomes" id="UP000654075"/>
    </source>
</evidence>
<evidence type="ECO:0000256" key="1">
    <source>
        <dbReference type="ARBA" id="ARBA00000971"/>
    </source>
</evidence>
<comment type="caution">
    <text evidence="7">The sequence shown here is derived from an EMBL/GenBank/DDBJ whole genome shotgun (WGS) entry which is preliminary data.</text>
</comment>
<evidence type="ECO:0000259" key="6">
    <source>
        <dbReference type="PROSITE" id="PS50059"/>
    </source>
</evidence>
<dbReference type="Proteomes" id="UP000626109">
    <property type="component" value="Unassembled WGS sequence"/>
</dbReference>
<dbReference type="EMBL" id="CAJNNW010026420">
    <property type="protein sequence ID" value="CAE8685167.1"/>
    <property type="molecule type" value="Genomic_DNA"/>
</dbReference>
<evidence type="ECO:0000256" key="5">
    <source>
        <dbReference type="PROSITE-ProRule" id="PRU00277"/>
    </source>
</evidence>
<dbReference type="OrthoDB" id="1902587at2759"/>
<dbReference type="InterPro" id="IPR046357">
    <property type="entry name" value="PPIase_dom_sf"/>
</dbReference>
<dbReference type="Proteomes" id="UP000654075">
    <property type="component" value="Unassembled WGS sequence"/>
</dbReference>
<dbReference type="PROSITE" id="PS50059">
    <property type="entry name" value="FKBP_PPIASE"/>
    <property type="match status" value="1"/>
</dbReference>
<protein>
    <recommendedName>
        <fullName evidence="2 5">peptidylprolyl isomerase</fullName>
        <ecNumber evidence="2 5">5.2.1.8</ecNumber>
    </recommendedName>
</protein>